<organism evidence="1 2">
    <name type="scientific">Coniosporium uncinatum</name>
    <dbReference type="NCBI Taxonomy" id="93489"/>
    <lineage>
        <taxon>Eukaryota</taxon>
        <taxon>Fungi</taxon>
        <taxon>Dikarya</taxon>
        <taxon>Ascomycota</taxon>
        <taxon>Pezizomycotina</taxon>
        <taxon>Dothideomycetes</taxon>
        <taxon>Dothideomycetes incertae sedis</taxon>
        <taxon>Coniosporium</taxon>
    </lineage>
</organism>
<accession>A0ACC3D019</accession>
<sequence>MARPRSVPSIDRKNNALPNIPLPSDRLPSSIPGSPNAEPSTLSHRPEYPYSHDQFLKAQSGVYNAGPDGQRHPAQLSYSRRSSGQSSNGEDGLGKRDHSSSAGSIHSQRSATVGVGGTLSAMEHISNRAVLSTSLQSVGILEYFDHDERPTFIVDSRSEEAEEYPYLSPVYYNPALLDNDLSDAVGGHSFGTAAPEVVSD</sequence>
<evidence type="ECO:0000313" key="2">
    <source>
        <dbReference type="Proteomes" id="UP001186974"/>
    </source>
</evidence>
<feature type="non-terminal residue" evidence="1">
    <location>
        <position position="200"/>
    </location>
</feature>
<keyword evidence="2" id="KW-1185">Reference proteome</keyword>
<reference evidence="1" key="1">
    <citation type="submission" date="2024-09" db="EMBL/GenBank/DDBJ databases">
        <title>Black Yeasts Isolated from many extreme environments.</title>
        <authorList>
            <person name="Coleine C."/>
            <person name="Stajich J.E."/>
            <person name="Selbmann L."/>
        </authorList>
    </citation>
    <scope>NUCLEOTIDE SEQUENCE</scope>
    <source>
        <strain evidence="1">CCFEE 5737</strain>
    </source>
</reference>
<dbReference type="EMBL" id="JAWDJW010009068">
    <property type="protein sequence ID" value="KAK3059840.1"/>
    <property type="molecule type" value="Genomic_DNA"/>
</dbReference>
<gene>
    <name evidence="1" type="ORF">LTS18_009937</name>
</gene>
<name>A0ACC3D019_9PEZI</name>
<proteinExistence type="predicted"/>
<comment type="caution">
    <text evidence="1">The sequence shown here is derived from an EMBL/GenBank/DDBJ whole genome shotgun (WGS) entry which is preliminary data.</text>
</comment>
<evidence type="ECO:0000313" key="1">
    <source>
        <dbReference type="EMBL" id="KAK3059840.1"/>
    </source>
</evidence>
<protein>
    <submittedName>
        <fullName evidence="1">Uncharacterized protein</fullName>
    </submittedName>
</protein>
<dbReference type="Proteomes" id="UP001186974">
    <property type="component" value="Unassembled WGS sequence"/>
</dbReference>